<evidence type="ECO:0000256" key="2">
    <source>
        <dbReference type="ARBA" id="ARBA00008422"/>
    </source>
</evidence>
<dbReference type="Gene3D" id="3.40.50.1240">
    <property type="entry name" value="Phosphoglycerate mutase-like"/>
    <property type="match status" value="3"/>
</dbReference>
<reference evidence="15" key="1">
    <citation type="journal article" date="2020" name="bioRxiv">
        <title>Comparative genomics of Chlamydomonas.</title>
        <authorList>
            <person name="Craig R.J."/>
            <person name="Hasan A.R."/>
            <person name="Ness R.W."/>
            <person name="Keightley P.D."/>
        </authorList>
    </citation>
    <scope>NUCLEOTIDE SEQUENCE</scope>
    <source>
        <strain evidence="15">CCAP 11/173</strain>
    </source>
</reference>
<organism evidence="15 16">
    <name type="scientific">Chlamydomonas schloesseri</name>
    <dbReference type="NCBI Taxonomy" id="2026947"/>
    <lineage>
        <taxon>Eukaryota</taxon>
        <taxon>Viridiplantae</taxon>
        <taxon>Chlorophyta</taxon>
        <taxon>core chlorophytes</taxon>
        <taxon>Chlorophyceae</taxon>
        <taxon>CS clade</taxon>
        <taxon>Chlamydomonadales</taxon>
        <taxon>Chlamydomonadaceae</taxon>
        <taxon>Chlamydomonas</taxon>
    </lineage>
</organism>
<comment type="subcellular location">
    <subcellularLocation>
        <location evidence="1">Membrane</location>
    </subcellularLocation>
</comment>
<evidence type="ECO:0000256" key="12">
    <source>
        <dbReference type="ARBA" id="ARBA00043691"/>
    </source>
</evidence>
<dbReference type="GO" id="GO:0016020">
    <property type="term" value="C:membrane"/>
    <property type="evidence" value="ECO:0007669"/>
    <property type="project" value="UniProtKB-SubCell"/>
</dbReference>
<evidence type="ECO:0000256" key="3">
    <source>
        <dbReference type="ARBA" id="ARBA00012976"/>
    </source>
</evidence>
<comment type="catalytic activity">
    <reaction evidence="13">
        <text>(2R)-2,3-bisphosphoglycerate + H2O = (2R)-2-phosphoglycerate + phosphate</text>
        <dbReference type="Rhea" id="RHEA:27381"/>
        <dbReference type="ChEBI" id="CHEBI:15377"/>
        <dbReference type="ChEBI" id="CHEBI:43474"/>
        <dbReference type="ChEBI" id="CHEBI:58248"/>
        <dbReference type="ChEBI" id="CHEBI:58289"/>
        <dbReference type="EC" id="3.1.3.80"/>
    </reaction>
    <physiologicalReaction direction="left-to-right" evidence="13">
        <dbReference type="Rhea" id="RHEA:27382"/>
    </physiologicalReaction>
</comment>
<name>A0A835T0E7_9CHLO</name>
<evidence type="ECO:0000256" key="14">
    <source>
        <dbReference type="SAM" id="MobiDB-lite"/>
    </source>
</evidence>
<keyword evidence="7" id="KW-0378">Hydrolase</keyword>
<dbReference type="Pfam" id="PF00328">
    <property type="entry name" value="His_Phos_2"/>
    <property type="match status" value="2"/>
</dbReference>
<dbReference type="AlphaFoldDB" id="A0A835T0E7"/>
<dbReference type="PANTHER" id="PTHR20963:SF8">
    <property type="entry name" value="MULTIPLE INOSITOL POLYPHOSPHATE PHOSPHATASE 1"/>
    <property type="match status" value="1"/>
</dbReference>
<comment type="caution">
    <text evidence="15">The sequence shown here is derived from an EMBL/GenBank/DDBJ whole genome shotgun (WGS) entry which is preliminary data.</text>
</comment>
<keyword evidence="8" id="KW-0472">Membrane</keyword>
<feature type="region of interest" description="Disordered" evidence="14">
    <location>
        <begin position="495"/>
        <end position="532"/>
    </location>
</feature>
<comment type="catalytic activity">
    <reaction evidence="11">
        <text>1D-myo-inositol 1,2,4,5,6-pentakisphosphate + H2O = 1D-myo-inositol 1,2,5,6-tetrakisphosphate + phosphate</text>
        <dbReference type="Rhea" id="RHEA:77115"/>
        <dbReference type="ChEBI" id="CHEBI:15377"/>
        <dbReference type="ChEBI" id="CHEBI:43474"/>
        <dbReference type="ChEBI" id="CHEBI:57798"/>
        <dbReference type="ChEBI" id="CHEBI:195535"/>
        <dbReference type="EC" id="3.1.3.62"/>
    </reaction>
    <physiologicalReaction direction="left-to-right" evidence="11">
        <dbReference type="Rhea" id="RHEA:77116"/>
    </physiologicalReaction>
</comment>
<comment type="catalytic activity">
    <reaction evidence="10">
        <text>1D-myo-inositol 1,2,5,6-tetrakisphosphate + H2O = 1D-myo-inositol 1,2,6-trisphosphate + phosphate</text>
        <dbReference type="Rhea" id="RHEA:77119"/>
        <dbReference type="ChEBI" id="CHEBI:15377"/>
        <dbReference type="ChEBI" id="CHEBI:43474"/>
        <dbReference type="ChEBI" id="CHEBI:195535"/>
        <dbReference type="ChEBI" id="CHEBI:195537"/>
        <dbReference type="EC" id="3.1.3.62"/>
    </reaction>
    <physiologicalReaction direction="left-to-right" evidence="10">
        <dbReference type="Rhea" id="RHEA:77120"/>
    </physiologicalReaction>
</comment>
<evidence type="ECO:0000256" key="6">
    <source>
        <dbReference type="ARBA" id="ARBA00022729"/>
    </source>
</evidence>
<evidence type="ECO:0000256" key="8">
    <source>
        <dbReference type="ARBA" id="ARBA00023136"/>
    </source>
</evidence>
<dbReference type="SUPFAM" id="SSF53254">
    <property type="entry name" value="Phosphoglycerate mutase-like"/>
    <property type="match status" value="1"/>
</dbReference>
<keyword evidence="6" id="KW-0732">Signal</keyword>
<gene>
    <name evidence="15" type="ORF">HYH02_011475</name>
</gene>
<evidence type="ECO:0000256" key="4">
    <source>
        <dbReference type="ARBA" id="ARBA00013040"/>
    </source>
</evidence>
<dbReference type="EC" id="3.1.3.62" evidence="4"/>
<feature type="region of interest" description="Disordered" evidence="14">
    <location>
        <begin position="163"/>
        <end position="226"/>
    </location>
</feature>
<feature type="region of interest" description="Disordered" evidence="14">
    <location>
        <begin position="649"/>
        <end position="696"/>
    </location>
</feature>
<evidence type="ECO:0000256" key="11">
    <source>
        <dbReference type="ARBA" id="ARBA00043671"/>
    </source>
</evidence>
<dbReference type="EC" id="3.1.3.80" evidence="3"/>
<dbReference type="GO" id="GO:0034417">
    <property type="term" value="F:bisphosphoglycerate 3-phosphatase activity"/>
    <property type="evidence" value="ECO:0007669"/>
    <property type="project" value="UniProtKB-EC"/>
</dbReference>
<sequence length="696" mass="73771">MALAVMLSRGAGVFDVRRHLGTKTRYAYRLAVPGAPSVYKHPDPEGYEPTHLWLMARHGTRWPTSDRMLQINSLEALFRDARNTGAHPWLANWTAPFPDVGFLGGELHPIGADELWGLAYRLRKRFPRLSGLEYLPKRFPVVSTQVARTAASASAFTTGFFPEVGPADDPADDSPSVNPSAPASSSSSSLTAAATAAAAATTGQGKAGQQQEQQQQQQQQQGPRVAVMEVDAAGRPRRSALRSVDAAAGVPGLLSAAELDATLRELPARKRPQAVAMSMAPKAADPLLRFFDVCPAYAQHDEYTEKWMGGWMQGNWSALVPALEQRLGLARDMDPCEVEALWQLCLLEAGLEGVGDRACSLFTPQEAMQLEWVDDIHLLETQAWGADINYQIAAPLLRDAALSLKAAAAASGAPGTGAPAARLLFAHCETLIPLATLMGLFRPPAPQPPDASPAAVDAAVSAAAAQRHLQQVDTLEDLHMIVSDLHRLNDQDALRARSKARSKGGAVGSEDSHSCYPGRPVDPDQLPPPEGWYPMLPNDDSRLFKGARLAPYAANMALVLYRRRDGAAAAASSSPRHLVRLLYNEQVLPIPGCGSGSGLDCDLDEFLERMEGKMDADTLDRLCGPDSPPAKAGLRGDGGASLMFDRKRVPSKSLQHRPGGFVRGGVDGAGADAGAAAGGSGEGAGGKAGGDATPAS</sequence>
<feature type="compositionally biased region" description="Gly residues" evidence="14">
    <location>
        <begin position="676"/>
        <end position="689"/>
    </location>
</feature>
<evidence type="ECO:0000256" key="5">
    <source>
        <dbReference type="ARBA" id="ARBA00018097"/>
    </source>
</evidence>
<accession>A0A835T0E7</accession>
<protein>
    <recommendedName>
        <fullName evidence="5">Multiple inositol polyphosphate phosphatase 1</fullName>
        <ecNumber evidence="4">3.1.3.62</ecNumber>
        <ecNumber evidence="3">3.1.3.80</ecNumber>
    </recommendedName>
    <alternativeName>
        <fullName evidence="9">2,3-bisphosphoglycerate 3-phosphatase</fullName>
    </alternativeName>
</protein>
<dbReference type="OrthoDB" id="6509975at2759"/>
<dbReference type="GO" id="GO:0052745">
    <property type="term" value="F:inositol phosphate phosphatase activity"/>
    <property type="evidence" value="ECO:0007669"/>
    <property type="project" value="TreeGrafter"/>
</dbReference>
<dbReference type="InterPro" id="IPR029033">
    <property type="entry name" value="His_PPase_superfam"/>
</dbReference>
<dbReference type="GO" id="GO:0003993">
    <property type="term" value="F:acid phosphatase activity"/>
    <property type="evidence" value="ECO:0007669"/>
    <property type="project" value="TreeGrafter"/>
</dbReference>
<dbReference type="InterPro" id="IPR000560">
    <property type="entry name" value="His_Pase_clade-2"/>
</dbReference>
<proteinExistence type="inferred from homology"/>
<evidence type="ECO:0000256" key="7">
    <source>
        <dbReference type="ARBA" id="ARBA00022801"/>
    </source>
</evidence>
<evidence type="ECO:0000313" key="15">
    <source>
        <dbReference type="EMBL" id="KAG2436538.1"/>
    </source>
</evidence>
<keyword evidence="16" id="KW-1185">Reference proteome</keyword>
<evidence type="ECO:0000256" key="9">
    <source>
        <dbReference type="ARBA" id="ARBA00031642"/>
    </source>
</evidence>
<comment type="catalytic activity">
    <reaction evidence="12">
        <text>1D-myo-inositol hexakisphosphate + H2O = 1D-myo-inositol 1,2,4,5,6-pentakisphosphate + phosphate</text>
        <dbReference type="Rhea" id="RHEA:16989"/>
        <dbReference type="ChEBI" id="CHEBI:15377"/>
        <dbReference type="ChEBI" id="CHEBI:43474"/>
        <dbReference type="ChEBI" id="CHEBI:57798"/>
        <dbReference type="ChEBI" id="CHEBI:58130"/>
        <dbReference type="EC" id="3.1.3.62"/>
    </reaction>
    <physiologicalReaction direction="left-to-right" evidence="12">
        <dbReference type="Rhea" id="RHEA:16990"/>
    </physiologicalReaction>
</comment>
<dbReference type="Proteomes" id="UP000613740">
    <property type="component" value="Unassembled WGS sequence"/>
</dbReference>
<evidence type="ECO:0000256" key="1">
    <source>
        <dbReference type="ARBA" id="ARBA00004370"/>
    </source>
</evidence>
<evidence type="ECO:0000256" key="13">
    <source>
        <dbReference type="ARBA" id="ARBA00043832"/>
    </source>
</evidence>
<dbReference type="EMBL" id="JAEHOD010000049">
    <property type="protein sequence ID" value="KAG2436538.1"/>
    <property type="molecule type" value="Genomic_DNA"/>
</dbReference>
<dbReference type="PANTHER" id="PTHR20963">
    <property type="entry name" value="MULTIPLE INOSITOL POLYPHOSPHATE PHOSPHATASE-RELATED"/>
    <property type="match status" value="1"/>
</dbReference>
<comment type="similarity">
    <text evidence="2">Belongs to the histidine acid phosphatase family. MINPP1 subfamily.</text>
</comment>
<evidence type="ECO:0000256" key="10">
    <source>
        <dbReference type="ARBA" id="ARBA00043668"/>
    </source>
</evidence>
<feature type="compositionally biased region" description="Low complexity" evidence="14">
    <location>
        <begin position="173"/>
        <end position="222"/>
    </location>
</feature>
<evidence type="ECO:0000313" key="16">
    <source>
        <dbReference type="Proteomes" id="UP000613740"/>
    </source>
</evidence>